<dbReference type="InterPro" id="IPR050826">
    <property type="entry name" value="Krueppel_C2H2_ZnFinger"/>
</dbReference>
<evidence type="ECO:0000256" key="10">
    <source>
        <dbReference type="ARBA" id="ARBA00023242"/>
    </source>
</evidence>
<protein>
    <submittedName>
        <fullName evidence="13">ZSC30 protein</fullName>
    </submittedName>
</protein>
<keyword evidence="7" id="KW-0805">Transcription regulation</keyword>
<dbReference type="Pfam" id="PF00096">
    <property type="entry name" value="zf-C2H2"/>
    <property type="match status" value="2"/>
</dbReference>
<keyword evidence="10" id="KW-0539">Nucleus</keyword>
<sequence length="139" mass="16327">RFPLCREGSRRSIRHSELVEKPHGREKPHKVLGMWEELQPELQSSDLIQHQVIPMGKRPYECGECEKCNEQSSQLQPHLLPLHTEERFFCCPSCGEGFKQNSTLITHRCIHSRERPYEYGECGKSFSQSSTLTQHQWRH</sequence>
<evidence type="ECO:0000256" key="1">
    <source>
        <dbReference type="ARBA" id="ARBA00004123"/>
    </source>
</evidence>
<evidence type="ECO:0000313" key="14">
    <source>
        <dbReference type="Proteomes" id="UP000656497"/>
    </source>
</evidence>
<dbReference type="PANTHER" id="PTHR24377">
    <property type="entry name" value="IP01015P-RELATED"/>
    <property type="match status" value="1"/>
</dbReference>
<organism evidence="13 14">
    <name type="scientific">Vidua macroura</name>
    <name type="common">Pin-tailed whydah</name>
    <dbReference type="NCBI Taxonomy" id="187451"/>
    <lineage>
        <taxon>Eukaryota</taxon>
        <taxon>Metazoa</taxon>
        <taxon>Chordata</taxon>
        <taxon>Craniata</taxon>
        <taxon>Vertebrata</taxon>
        <taxon>Euteleostomi</taxon>
        <taxon>Archelosauria</taxon>
        <taxon>Archosauria</taxon>
        <taxon>Dinosauria</taxon>
        <taxon>Saurischia</taxon>
        <taxon>Theropoda</taxon>
        <taxon>Coelurosauria</taxon>
        <taxon>Aves</taxon>
        <taxon>Neognathae</taxon>
        <taxon>Neoaves</taxon>
        <taxon>Telluraves</taxon>
        <taxon>Australaves</taxon>
        <taxon>Passeriformes</taxon>
        <taxon>Passeroidea</taxon>
        <taxon>Estrildidae</taxon>
        <taxon>Viduinae</taxon>
        <taxon>Vidua</taxon>
    </lineage>
</organism>
<evidence type="ECO:0000256" key="11">
    <source>
        <dbReference type="PROSITE-ProRule" id="PRU00042"/>
    </source>
</evidence>
<keyword evidence="9" id="KW-0804">Transcription</keyword>
<dbReference type="EMBL" id="WBNN01036165">
    <property type="protein sequence ID" value="NXQ07701.1"/>
    <property type="molecule type" value="Genomic_DNA"/>
</dbReference>
<dbReference type="GO" id="GO:0008270">
    <property type="term" value="F:zinc ion binding"/>
    <property type="evidence" value="ECO:0007669"/>
    <property type="project" value="UniProtKB-KW"/>
</dbReference>
<keyword evidence="4" id="KW-0677">Repeat</keyword>
<keyword evidence="14" id="KW-1185">Reference proteome</keyword>
<comment type="subcellular location">
    <subcellularLocation>
        <location evidence="1">Nucleus</location>
    </subcellularLocation>
</comment>
<dbReference type="SMART" id="SM00355">
    <property type="entry name" value="ZnF_C2H2"/>
    <property type="match status" value="3"/>
</dbReference>
<evidence type="ECO:0000256" key="5">
    <source>
        <dbReference type="ARBA" id="ARBA00022771"/>
    </source>
</evidence>
<comment type="similarity">
    <text evidence="2">Belongs to the krueppel C2H2-type zinc-finger protein family.</text>
</comment>
<accession>A0A852EWM3</accession>
<keyword evidence="6" id="KW-0862">Zinc</keyword>
<dbReference type="Gene3D" id="3.30.160.60">
    <property type="entry name" value="Classic Zinc Finger"/>
    <property type="match status" value="3"/>
</dbReference>
<feature type="non-terminal residue" evidence="13">
    <location>
        <position position="1"/>
    </location>
</feature>
<keyword evidence="3" id="KW-0479">Metal-binding</keyword>
<evidence type="ECO:0000256" key="4">
    <source>
        <dbReference type="ARBA" id="ARBA00022737"/>
    </source>
</evidence>
<dbReference type="SUPFAM" id="SSF57667">
    <property type="entry name" value="beta-beta-alpha zinc fingers"/>
    <property type="match status" value="2"/>
</dbReference>
<evidence type="ECO:0000259" key="12">
    <source>
        <dbReference type="PROSITE" id="PS50157"/>
    </source>
</evidence>
<feature type="domain" description="C2H2-type" evidence="12">
    <location>
        <begin position="117"/>
        <end position="139"/>
    </location>
</feature>
<evidence type="ECO:0000256" key="7">
    <source>
        <dbReference type="ARBA" id="ARBA00023015"/>
    </source>
</evidence>
<gene>
    <name evidence="13" type="primary">Zscan30_2</name>
    <name evidence="13" type="ORF">VIDMAC_R09249</name>
</gene>
<evidence type="ECO:0000256" key="2">
    <source>
        <dbReference type="ARBA" id="ARBA00006991"/>
    </source>
</evidence>
<evidence type="ECO:0000256" key="8">
    <source>
        <dbReference type="ARBA" id="ARBA00023125"/>
    </source>
</evidence>
<evidence type="ECO:0000256" key="3">
    <source>
        <dbReference type="ARBA" id="ARBA00022723"/>
    </source>
</evidence>
<comment type="caution">
    <text evidence="13">The sequence shown here is derived from an EMBL/GenBank/DDBJ whole genome shotgun (WGS) entry which is preliminary data.</text>
</comment>
<name>A0A852EWM3_VIDMA</name>
<evidence type="ECO:0000256" key="6">
    <source>
        <dbReference type="ARBA" id="ARBA00022833"/>
    </source>
</evidence>
<reference evidence="13" key="1">
    <citation type="submission" date="2019-09" db="EMBL/GenBank/DDBJ databases">
        <title>Bird 10,000 Genomes (B10K) Project - Family phase.</title>
        <authorList>
            <person name="Zhang G."/>
        </authorList>
    </citation>
    <scope>NUCLEOTIDE SEQUENCE</scope>
    <source>
        <strain evidence="13">B10K-DU-002-50</strain>
        <tissue evidence="13">Muscle</tissue>
    </source>
</reference>
<feature type="domain" description="C2H2-type" evidence="12">
    <location>
        <begin position="89"/>
        <end position="116"/>
    </location>
</feature>
<dbReference type="InterPro" id="IPR013087">
    <property type="entry name" value="Znf_C2H2_type"/>
</dbReference>
<evidence type="ECO:0000313" key="13">
    <source>
        <dbReference type="EMBL" id="NXQ07701.1"/>
    </source>
</evidence>
<dbReference type="PROSITE" id="PS50157">
    <property type="entry name" value="ZINC_FINGER_C2H2_2"/>
    <property type="match status" value="3"/>
</dbReference>
<dbReference type="InterPro" id="IPR036236">
    <property type="entry name" value="Znf_C2H2_sf"/>
</dbReference>
<keyword evidence="8" id="KW-0238">DNA-binding</keyword>
<dbReference type="AlphaFoldDB" id="A0A852EWM3"/>
<dbReference type="FunFam" id="3.30.160.60:FF:000006">
    <property type="entry name" value="Zinc finger protein 184 (Kruppel-like)"/>
    <property type="match status" value="1"/>
</dbReference>
<proteinExistence type="inferred from homology"/>
<dbReference type="PROSITE" id="PS00028">
    <property type="entry name" value="ZINC_FINGER_C2H2_1"/>
    <property type="match status" value="1"/>
</dbReference>
<dbReference type="Proteomes" id="UP000656497">
    <property type="component" value="Unassembled WGS sequence"/>
</dbReference>
<feature type="domain" description="C2H2-type" evidence="12">
    <location>
        <begin position="60"/>
        <end position="88"/>
    </location>
</feature>
<dbReference type="GO" id="GO:0005634">
    <property type="term" value="C:nucleus"/>
    <property type="evidence" value="ECO:0007669"/>
    <property type="project" value="UniProtKB-SubCell"/>
</dbReference>
<keyword evidence="5 11" id="KW-0863">Zinc-finger</keyword>
<evidence type="ECO:0000256" key="9">
    <source>
        <dbReference type="ARBA" id="ARBA00023163"/>
    </source>
</evidence>
<dbReference type="GO" id="GO:0003677">
    <property type="term" value="F:DNA binding"/>
    <property type="evidence" value="ECO:0007669"/>
    <property type="project" value="UniProtKB-KW"/>
</dbReference>
<feature type="non-terminal residue" evidence="13">
    <location>
        <position position="139"/>
    </location>
</feature>